<dbReference type="PANTHER" id="PTHR13228:SF3">
    <property type="entry name" value="CONSERVED OLIGOMERIC GOLGI COMPLEX SUBUNIT 5"/>
    <property type="match status" value="1"/>
</dbReference>
<protein>
    <submittedName>
        <fullName evidence="2">Conserved oligomeric Golgi complex subunit 5</fullName>
    </submittedName>
</protein>
<evidence type="ECO:0000313" key="2">
    <source>
        <dbReference type="WBParaSite" id="Pan_g7919.t1"/>
    </source>
</evidence>
<dbReference type="AlphaFoldDB" id="A0A7E4W7U5"/>
<dbReference type="PANTHER" id="PTHR13228">
    <property type="entry name" value="CONSERVED OLIGOMERIC GOLGI COMPLEX COMPONENT 5"/>
    <property type="match status" value="1"/>
</dbReference>
<keyword evidence="1" id="KW-1185">Reference proteome</keyword>
<reference evidence="1" key="1">
    <citation type="journal article" date="2013" name="Genetics">
        <title>The draft genome and transcriptome of Panagrellus redivivus are shaped by the harsh demands of a free-living lifestyle.</title>
        <authorList>
            <person name="Srinivasan J."/>
            <person name="Dillman A.R."/>
            <person name="Macchietto M.G."/>
            <person name="Heikkinen L."/>
            <person name="Lakso M."/>
            <person name="Fracchia K.M."/>
            <person name="Antoshechkin I."/>
            <person name="Mortazavi A."/>
            <person name="Wong G."/>
            <person name="Sternberg P.W."/>
        </authorList>
    </citation>
    <scope>NUCLEOTIDE SEQUENCE [LARGE SCALE GENOMIC DNA]</scope>
    <source>
        <strain evidence="1">MT8872</strain>
    </source>
</reference>
<evidence type="ECO:0000313" key="1">
    <source>
        <dbReference type="Proteomes" id="UP000492821"/>
    </source>
</evidence>
<proteinExistence type="predicted"/>
<dbReference type="WBParaSite" id="Pan_g7919.t1">
    <property type="protein sequence ID" value="Pan_g7919.t1"/>
    <property type="gene ID" value="Pan_g7919"/>
</dbReference>
<accession>A0A7E4W7U5</accession>
<reference evidence="2" key="2">
    <citation type="submission" date="2020-10" db="UniProtKB">
        <authorList>
            <consortium name="WormBaseParasite"/>
        </authorList>
    </citation>
    <scope>IDENTIFICATION</scope>
</reference>
<dbReference type="Proteomes" id="UP000492821">
    <property type="component" value="Unassembled WGS sequence"/>
</dbReference>
<name>A0A7E4W7U5_PANRE</name>
<organism evidence="1 2">
    <name type="scientific">Panagrellus redivivus</name>
    <name type="common">Microworm</name>
    <dbReference type="NCBI Taxonomy" id="6233"/>
    <lineage>
        <taxon>Eukaryota</taxon>
        <taxon>Metazoa</taxon>
        <taxon>Ecdysozoa</taxon>
        <taxon>Nematoda</taxon>
        <taxon>Chromadorea</taxon>
        <taxon>Rhabditida</taxon>
        <taxon>Tylenchina</taxon>
        <taxon>Panagrolaimomorpha</taxon>
        <taxon>Panagrolaimoidea</taxon>
        <taxon>Panagrolaimidae</taxon>
        <taxon>Panagrellus</taxon>
    </lineage>
</organism>
<dbReference type="InterPro" id="IPR019465">
    <property type="entry name" value="Cog5"/>
</dbReference>
<dbReference type="GO" id="GO:0017119">
    <property type="term" value="C:Golgi transport complex"/>
    <property type="evidence" value="ECO:0007669"/>
    <property type="project" value="InterPro"/>
</dbReference>
<dbReference type="GO" id="GO:0006891">
    <property type="term" value="P:intra-Golgi vesicle-mediated transport"/>
    <property type="evidence" value="ECO:0007669"/>
    <property type="project" value="InterPro"/>
</dbReference>
<sequence length="666" mass="77290">MSSAQEIENYVNGKIDEDSFLSAVVKNRSLDDRNVLSIVESVCATLNINLRQEIESNSNRLVEQAGSIDTLDAMHKMVHSEVRDAARMATDLGSRMKENFTEFQQRLKDFHRLRNLHNLLQDQVRVDNLIAEWDKVDFTRQADILVELRKIVAENANLRRLQWYRDDTRFRIENLTRSTKDNVIKELYHGLDEHDSLNVNHAVMSLFTINKEMAEQEFTHIVKKGVEEIDAVLKIVALVEEPAEMQATLEKHQLALKLDHWLVQLQLIDNDLAKRFGERLGKIIGIRLNKYSHAIVYVLNVLHTCANHLRSDVAVPIKEALYSIDTLYADERYVAITKTIDDLFKQGNAHRGTGFIGIREIFQEELDKARFDPVFHQMMYKIVRRAIQYVASQAEFMIESTNHQWTFGRMSRVQSQNYNILNMVYQLSQQFPDGRECFQPMLDLHKSGCLKSISVLVRMVLESMYQEDFSKSAPKSAASPYMAELCDHLSSFSNHFHCLHMLCTPVEEIHDFATFVVEQFLLHISLVKPFNQNAAQQFAVDLRFLINVFMKHFTCRTSNYINARTSLFKFVEELPDSAKKPILSVAVPQWFLLTIIISNSNGIPMPFESVSWSRAEYVKWFIEENEQNRYDFFRNLISANEKKADPEDAAVMQKLLAEWNKTFESK</sequence>